<evidence type="ECO:0000313" key="2">
    <source>
        <dbReference type="EMBL" id="KAF1954416.1"/>
    </source>
</evidence>
<dbReference type="EMBL" id="ML976999">
    <property type="protein sequence ID" value="KAF1954416.1"/>
    <property type="molecule type" value="Genomic_DNA"/>
</dbReference>
<dbReference type="OrthoDB" id="5521299at2759"/>
<gene>
    <name evidence="2" type="ORF">CC80DRAFT_550441</name>
</gene>
<dbReference type="Pfam" id="PF20263">
    <property type="entry name" value="LYRM2-like"/>
    <property type="match status" value="1"/>
</dbReference>
<dbReference type="InterPro" id="IPR046896">
    <property type="entry name" value="Cup1-like_N"/>
</dbReference>
<sequence length="388" mass="45023">MQTASQLESVHLLRALLREASYLPDANARTYFRRYIVSRFRAYQPVKNANHSREAQAIERYTQRSSRRRHEDIIKARTRAMQRKGQKGLNYLRRATVGEAQCLEKILLFTYGRLGRRKYALQEKLLTPDAAAGNGEEEPAPLQKLYYSNDRFLSFFDAPRKKTPAATHYHIEISDRFPRLKTVLKTQHAAGITLNRSIKTPYLKTPIHNVWHRPMPVRRARNNVRRWYADTMSHLLPPLPNEEWDAIKAMIEGTKHFGFVKRRTPAVQHNLAPVAEDAAFTALVNEAIAMNKPSRADRPLGSNRTHTLNTRFMKRLYTKLFSYCCKLDWDEERNKWNATWGRGLHRMSAHRYYAPVASSLFAGVDDAGKIFRRQRNPDNANENTPTPP</sequence>
<dbReference type="CDD" id="cd20273">
    <property type="entry name" value="Complex1_LYR_unchar"/>
    <property type="match status" value="1"/>
</dbReference>
<evidence type="ECO:0000313" key="3">
    <source>
        <dbReference type="Proteomes" id="UP000800035"/>
    </source>
</evidence>
<dbReference type="AlphaFoldDB" id="A0A6A5TUQ6"/>
<organism evidence="2 3">
    <name type="scientific">Byssothecium circinans</name>
    <dbReference type="NCBI Taxonomy" id="147558"/>
    <lineage>
        <taxon>Eukaryota</taxon>
        <taxon>Fungi</taxon>
        <taxon>Dikarya</taxon>
        <taxon>Ascomycota</taxon>
        <taxon>Pezizomycotina</taxon>
        <taxon>Dothideomycetes</taxon>
        <taxon>Pleosporomycetidae</taxon>
        <taxon>Pleosporales</taxon>
        <taxon>Massarineae</taxon>
        <taxon>Massarinaceae</taxon>
        <taxon>Byssothecium</taxon>
    </lineage>
</organism>
<proteinExistence type="predicted"/>
<accession>A0A6A5TUQ6</accession>
<reference evidence="2" key="1">
    <citation type="journal article" date="2020" name="Stud. Mycol.">
        <title>101 Dothideomycetes genomes: a test case for predicting lifestyles and emergence of pathogens.</title>
        <authorList>
            <person name="Haridas S."/>
            <person name="Albert R."/>
            <person name="Binder M."/>
            <person name="Bloem J."/>
            <person name="Labutti K."/>
            <person name="Salamov A."/>
            <person name="Andreopoulos B."/>
            <person name="Baker S."/>
            <person name="Barry K."/>
            <person name="Bills G."/>
            <person name="Bluhm B."/>
            <person name="Cannon C."/>
            <person name="Castanera R."/>
            <person name="Culley D."/>
            <person name="Daum C."/>
            <person name="Ezra D."/>
            <person name="Gonzalez J."/>
            <person name="Henrissat B."/>
            <person name="Kuo A."/>
            <person name="Liang C."/>
            <person name="Lipzen A."/>
            <person name="Lutzoni F."/>
            <person name="Magnuson J."/>
            <person name="Mondo S."/>
            <person name="Nolan M."/>
            <person name="Ohm R."/>
            <person name="Pangilinan J."/>
            <person name="Park H.-J."/>
            <person name="Ramirez L."/>
            <person name="Alfaro M."/>
            <person name="Sun H."/>
            <person name="Tritt A."/>
            <person name="Yoshinaga Y."/>
            <person name="Zwiers L.-H."/>
            <person name="Turgeon B."/>
            <person name="Goodwin S."/>
            <person name="Spatafora J."/>
            <person name="Crous P."/>
            <person name="Grigoriev I."/>
        </authorList>
    </citation>
    <scope>NUCLEOTIDE SEQUENCE</scope>
    <source>
        <strain evidence="2">CBS 675.92</strain>
    </source>
</reference>
<evidence type="ECO:0000259" key="1">
    <source>
        <dbReference type="Pfam" id="PF20263"/>
    </source>
</evidence>
<name>A0A6A5TUQ6_9PLEO</name>
<protein>
    <recommendedName>
        <fullName evidence="1">LYR motif-containing protein Cup1-like N-terminal domain-containing protein</fullName>
    </recommendedName>
</protein>
<keyword evidence="3" id="KW-1185">Reference proteome</keyword>
<dbReference type="Proteomes" id="UP000800035">
    <property type="component" value="Unassembled WGS sequence"/>
</dbReference>
<feature type="domain" description="LYR motif-containing protein Cup1-like N-terminal" evidence="1">
    <location>
        <begin position="12"/>
        <end position="120"/>
    </location>
</feature>